<dbReference type="InterPro" id="IPR010359">
    <property type="entry name" value="IrrE_HExxH"/>
</dbReference>
<organism evidence="3">
    <name type="scientific">Prevotella amnii</name>
    <dbReference type="NCBI Taxonomy" id="419005"/>
    <lineage>
        <taxon>Bacteria</taxon>
        <taxon>Pseudomonadati</taxon>
        <taxon>Bacteroidota</taxon>
        <taxon>Bacteroidia</taxon>
        <taxon>Bacteroidales</taxon>
        <taxon>Prevotellaceae</taxon>
        <taxon>Prevotella</taxon>
    </lineage>
</organism>
<feature type="domain" description="HTH cro/C1-type" evidence="2">
    <location>
        <begin position="18"/>
        <end position="72"/>
    </location>
</feature>
<reference evidence="3 4" key="1">
    <citation type="submission" date="2016-01" db="EMBL/GenBank/DDBJ databases">
        <authorList>
            <person name="Oliw E.H."/>
        </authorList>
    </citation>
    <scope>NUCLEOTIDE SEQUENCE [LARGE SCALE GENOMIC DNA]</scope>
    <source>
        <strain evidence="3 4">DNF00307</strain>
    </source>
</reference>
<protein>
    <submittedName>
        <fullName evidence="3">Addiction module antidote protein HigA</fullName>
    </submittedName>
</protein>
<dbReference type="CDD" id="cd00093">
    <property type="entry name" value="HTH_XRE"/>
    <property type="match status" value="1"/>
</dbReference>
<evidence type="ECO:0000313" key="3">
    <source>
        <dbReference type="EMBL" id="KXB79051.1"/>
    </source>
</evidence>
<dbReference type="Pfam" id="PF01381">
    <property type="entry name" value="HTH_3"/>
    <property type="match status" value="1"/>
</dbReference>
<sequence length="366" mass="42140">MGINKYIPRRAVHPSEIIKEEIKARGISKTELAERLGMKKPNISRLLTTSTDITVPLAMKLEEALGISADSWLSLQTQYNRVKEMIALRDAKEDKAAKIENLLSNLYNLSLLYRRLGIDATKFIYEKLAILLDYLGEDLLLFSNRNISMHGAFKKSKHETSIKNQNTWLVLAFISARRNKPLLEYSQGNAEKAAVEICSLVHKECLKEVDIKNILSSYGISYSVVEKLEHTPIDGYSTWINDYPAIITTHRYNDMNRLVFDVLHELGHIHLHFNDDKEVSFLSTEEFDNTNIELEANKFAQDHLISIEKWNSLMNMKVDSLFNNKIVQKLTNKAKELGLNPNIVLWRYRFENQLYALQGVKTNPIQ</sequence>
<dbReference type="PROSITE" id="PS50943">
    <property type="entry name" value="HTH_CROC1"/>
    <property type="match status" value="1"/>
</dbReference>
<accession>A0A134BGH8</accession>
<dbReference type="InterPro" id="IPR052345">
    <property type="entry name" value="Rad_response_metalloprotease"/>
</dbReference>
<dbReference type="Gene3D" id="1.10.10.2910">
    <property type="match status" value="1"/>
</dbReference>
<gene>
    <name evidence="3" type="ORF">HMPREF1860_00741</name>
</gene>
<dbReference type="STRING" id="419005.HMPREF1860_00741"/>
<dbReference type="InterPro" id="IPR013430">
    <property type="entry name" value="Toxin_antidote_HigA"/>
</dbReference>
<dbReference type="SUPFAM" id="SSF47413">
    <property type="entry name" value="lambda repressor-like DNA-binding domains"/>
    <property type="match status" value="1"/>
</dbReference>
<evidence type="ECO:0000313" key="4">
    <source>
        <dbReference type="Proteomes" id="UP000070531"/>
    </source>
</evidence>
<evidence type="ECO:0000259" key="2">
    <source>
        <dbReference type="PROSITE" id="PS50943"/>
    </source>
</evidence>
<dbReference type="InterPro" id="IPR001387">
    <property type="entry name" value="Cro/C1-type_HTH"/>
</dbReference>
<dbReference type="SMART" id="SM00530">
    <property type="entry name" value="HTH_XRE"/>
    <property type="match status" value="1"/>
</dbReference>
<dbReference type="Proteomes" id="UP000070531">
    <property type="component" value="Unassembled WGS sequence"/>
</dbReference>
<dbReference type="RefSeq" id="WP_060932730.1">
    <property type="nucleotide sequence ID" value="NZ_KQ960498.1"/>
</dbReference>
<dbReference type="EMBL" id="LSDL01000033">
    <property type="protein sequence ID" value="KXB79051.1"/>
    <property type="molecule type" value="Genomic_DNA"/>
</dbReference>
<dbReference type="PATRIC" id="fig|419005.5.peg.742"/>
<evidence type="ECO:0000256" key="1">
    <source>
        <dbReference type="ARBA" id="ARBA00007227"/>
    </source>
</evidence>
<dbReference type="PANTHER" id="PTHR43236:SF1">
    <property type="entry name" value="BLL7220 PROTEIN"/>
    <property type="match status" value="1"/>
</dbReference>
<dbReference type="Gene3D" id="1.10.260.40">
    <property type="entry name" value="lambda repressor-like DNA-binding domains"/>
    <property type="match status" value="1"/>
</dbReference>
<dbReference type="AlphaFoldDB" id="A0A134BGH8"/>
<dbReference type="InterPro" id="IPR010982">
    <property type="entry name" value="Lambda_DNA-bd_dom_sf"/>
</dbReference>
<name>A0A134BGH8_9BACT</name>
<dbReference type="Pfam" id="PF06114">
    <property type="entry name" value="Peptidase_M78"/>
    <property type="match status" value="1"/>
</dbReference>
<comment type="caution">
    <text evidence="3">The sequence shown here is derived from an EMBL/GenBank/DDBJ whole genome shotgun (WGS) entry which is preliminary data.</text>
</comment>
<dbReference type="GO" id="GO:0003677">
    <property type="term" value="F:DNA binding"/>
    <property type="evidence" value="ECO:0007669"/>
    <property type="project" value="InterPro"/>
</dbReference>
<dbReference type="PANTHER" id="PTHR43236">
    <property type="entry name" value="ANTITOXIN HIGA1"/>
    <property type="match status" value="1"/>
</dbReference>
<proteinExistence type="inferred from homology"/>
<comment type="similarity">
    <text evidence="1">Belongs to the short-chain fatty acyl-CoA assimilation regulator (ScfR) family.</text>
</comment>
<dbReference type="NCBIfam" id="TIGR02607">
    <property type="entry name" value="antidote_HigA"/>
    <property type="match status" value="1"/>
</dbReference>